<protein>
    <submittedName>
        <fullName evidence="2">Uncharacterized protein</fullName>
    </submittedName>
</protein>
<dbReference type="GeneID" id="76201528"/>
<dbReference type="AlphaFoldDB" id="A0ABD5YS60"/>
<sequence length="80" mass="9159">MGASILRIWIATGTAAHTIFFILFGKDEIFLGLIGENEITIFGIFFVRWGLPRLIRVRWLTIRPASVVFTHYGTLISHRL</sequence>
<evidence type="ECO:0000313" key="3">
    <source>
        <dbReference type="Proteomes" id="UP001596417"/>
    </source>
</evidence>
<evidence type="ECO:0000256" key="1">
    <source>
        <dbReference type="SAM" id="Phobius"/>
    </source>
</evidence>
<comment type="caution">
    <text evidence="2">The sequence shown here is derived from an EMBL/GenBank/DDBJ whole genome shotgun (WGS) entry which is preliminary data.</text>
</comment>
<dbReference type="RefSeq" id="WP_248903546.1">
    <property type="nucleotide sequence ID" value="NZ_CP109979.1"/>
</dbReference>
<evidence type="ECO:0000313" key="2">
    <source>
        <dbReference type="EMBL" id="MFC7191752.1"/>
    </source>
</evidence>
<feature type="transmembrane region" description="Helical" evidence="1">
    <location>
        <begin position="5"/>
        <end position="24"/>
    </location>
</feature>
<name>A0ABD5YS60_9EURY</name>
<dbReference type="EMBL" id="JBHTAX010000001">
    <property type="protein sequence ID" value="MFC7191752.1"/>
    <property type="molecule type" value="Genomic_DNA"/>
</dbReference>
<keyword evidence="3" id="KW-1185">Reference proteome</keyword>
<keyword evidence="1" id="KW-0812">Transmembrane</keyword>
<reference evidence="2 3" key="1">
    <citation type="journal article" date="2019" name="Int. J. Syst. Evol. Microbiol.">
        <title>The Global Catalogue of Microorganisms (GCM) 10K type strain sequencing project: providing services to taxonomists for standard genome sequencing and annotation.</title>
        <authorList>
            <consortium name="The Broad Institute Genomics Platform"/>
            <consortium name="The Broad Institute Genome Sequencing Center for Infectious Disease"/>
            <person name="Wu L."/>
            <person name="Ma J."/>
        </authorList>
    </citation>
    <scope>NUCLEOTIDE SEQUENCE [LARGE SCALE GENOMIC DNA]</scope>
    <source>
        <strain evidence="2 3">RDMS1</strain>
    </source>
</reference>
<keyword evidence="1" id="KW-0472">Membrane</keyword>
<proteinExistence type="predicted"/>
<dbReference type="Proteomes" id="UP001596417">
    <property type="component" value="Unassembled WGS sequence"/>
</dbReference>
<gene>
    <name evidence="2" type="ORF">ACFQL7_19485</name>
</gene>
<feature type="transmembrane region" description="Helical" evidence="1">
    <location>
        <begin position="30"/>
        <end position="51"/>
    </location>
</feature>
<organism evidence="2 3">
    <name type="scientific">Halocatena marina</name>
    <dbReference type="NCBI Taxonomy" id="2934937"/>
    <lineage>
        <taxon>Archaea</taxon>
        <taxon>Methanobacteriati</taxon>
        <taxon>Methanobacteriota</taxon>
        <taxon>Stenosarchaea group</taxon>
        <taxon>Halobacteria</taxon>
        <taxon>Halobacteriales</taxon>
        <taxon>Natronomonadaceae</taxon>
        <taxon>Halocatena</taxon>
    </lineage>
</organism>
<accession>A0ABD5YS60</accession>
<keyword evidence="1" id="KW-1133">Transmembrane helix</keyword>